<dbReference type="Gene3D" id="3.40.50.11180">
    <property type="match status" value="1"/>
</dbReference>
<dbReference type="RefSeq" id="WP_373324997.1">
    <property type="nucleotide sequence ID" value="NZ_BPQV01000006.1"/>
</dbReference>
<reference evidence="2" key="1">
    <citation type="journal article" date="2021" name="Front. Microbiol.">
        <title>Comprehensive Comparative Genomics and Phenotyping of Methylobacterium Species.</title>
        <authorList>
            <person name="Alessa O."/>
            <person name="Ogura Y."/>
            <person name="Fujitani Y."/>
            <person name="Takami H."/>
            <person name="Hayashi T."/>
            <person name="Sahin N."/>
            <person name="Tani A."/>
        </authorList>
    </citation>
    <scope>NUCLEOTIDE SEQUENCE</scope>
    <source>
        <strain evidence="2">NBRC 15689</strain>
    </source>
</reference>
<keyword evidence="3" id="KW-1185">Reference proteome</keyword>
<feature type="region of interest" description="Disordered" evidence="1">
    <location>
        <begin position="1"/>
        <end position="25"/>
    </location>
</feature>
<dbReference type="EMBL" id="BPQV01000006">
    <property type="protein sequence ID" value="GJE27696.1"/>
    <property type="molecule type" value="Genomic_DNA"/>
</dbReference>
<organism evidence="2 3">
    <name type="scientific">Methylobacterium organophilum</name>
    <dbReference type="NCBI Taxonomy" id="410"/>
    <lineage>
        <taxon>Bacteria</taxon>
        <taxon>Pseudomonadati</taxon>
        <taxon>Pseudomonadota</taxon>
        <taxon>Alphaproteobacteria</taxon>
        <taxon>Hyphomicrobiales</taxon>
        <taxon>Methylobacteriaceae</taxon>
        <taxon>Methylobacterium</taxon>
    </lineage>
</organism>
<sequence>MPKNKGPQPATPRIDGAAPPLDPESALADSLAGRATCAPPLIHVARDRRRLDRIAAALRAFFPGMSYALLPEWDCLPFDRVSPSRVTMGLRTGVLRWLTDRANLPRILLTTPPALIQRVPPPGTWAAAHREFRAGDAIVPVMHQPIRTGLAPFAPDTVRAALRCERRRGGRSFVVCRGDRLIATAAGGDPAAGLDWARTFLDALEAPPEGARARSSARAAA</sequence>
<reference evidence="2" key="2">
    <citation type="submission" date="2021-08" db="EMBL/GenBank/DDBJ databases">
        <authorList>
            <person name="Tani A."/>
            <person name="Ola A."/>
            <person name="Ogura Y."/>
            <person name="Katsura K."/>
            <person name="Hayashi T."/>
        </authorList>
    </citation>
    <scope>NUCLEOTIDE SEQUENCE</scope>
    <source>
        <strain evidence="2">NBRC 15689</strain>
    </source>
</reference>
<gene>
    <name evidence="2" type="primary">mfd_2</name>
    <name evidence="2" type="ORF">LKMONMHP_2557</name>
</gene>
<proteinExistence type="predicted"/>
<evidence type="ECO:0000313" key="3">
    <source>
        <dbReference type="Proteomes" id="UP001055156"/>
    </source>
</evidence>
<comment type="caution">
    <text evidence="2">The sequence shown here is derived from an EMBL/GenBank/DDBJ whole genome shotgun (WGS) entry which is preliminary data.</text>
</comment>
<name>A0ABQ4TBG5_METOR</name>
<evidence type="ECO:0000313" key="2">
    <source>
        <dbReference type="EMBL" id="GJE27696.1"/>
    </source>
</evidence>
<dbReference type="InterPro" id="IPR027417">
    <property type="entry name" value="P-loop_NTPase"/>
</dbReference>
<protein>
    <submittedName>
        <fullName evidence="2">Transcription-repair-coupling factor</fullName>
    </submittedName>
</protein>
<accession>A0ABQ4TBG5</accession>
<dbReference type="SUPFAM" id="SSF52540">
    <property type="entry name" value="P-loop containing nucleoside triphosphate hydrolases"/>
    <property type="match status" value="1"/>
</dbReference>
<evidence type="ECO:0000256" key="1">
    <source>
        <dbReference type="SAM" id="MobiDB-lite"/>
    </source>
</evidence>
<dbReference type="Proteomes" id="UP001055156">
    <property type="component" value="Unassembled WGS sequence"/>
</dbReference>